<dbReference type="Proteomes" id="UP001596047">
    <property type="component" value="Unassembled WGS sequence"/>
</dbReference>
<dbReference type="RefSeq" id="WP_379188075.1">
    <property type="nucleotide sequence ID" value="NZ_JBHSOW010000037.1"/>
</dbReference>
<gene>
    <name evidence="1" type="ORF">ACFPYJ_10460</name>
</gene>
<proteinExistence type="predicted"/>
<reference evidence="2" key="1">
    <citation type="journal article" date="2019" name="Int. J. Syst. Evol. Microbiol.">
        <title>The Global Catalogue of Microorganisms (GCM) 10K type strain sequencing project: providing services to taxonomists for standard genome sequencing and annotation.</title>
        <authorList>
            <consortium name="The Broad Institute Genomics Platform"/>
            <consortium name="The Broad Institute Genome Sequencing Center for Infectious Disease"/>
            <person name="Wu L."/>
            <person name="Ma J."/>
        </authorList>
    </citation>
    <scope>NUCLEOTIDE SEQUENCE [LARGE SCALE GENOMIC DNA]</scope>
    <source>
        <strain evidence="2">CGMCC 1.3240</strain>
    </source>
</reference>
<dbReference type="EMBL" id="JBHSOW010000037">
    <property type="protein sequence ID" value="MFC5649548.1"/>
    <property type="molecule type" value="Genomic_DNA"/>
</dbReference>
<keyword evidence="2" id="KW-1185">Reference proteome</keyword>
<organism evidence="1 2">
    <name type="scientific">Paenibacillus solisilvae</name>
    <dbReference type="NCBI Taxonomy" id="2486751"/>
    <lineage>
        <taxon>Bacteria</taxon>
        <taxon>Bacillati</taxon>
        <taxon>Bacillota</taxon>
        <taxon>Bacilli</taxon>
        <taxon>Bacillales</taxon>
        <taxon>Paenibacillaceae</taxon>
        <taxon>Paenibacillus</taxon>
    </lineage>
</organism>
<evidence type="ECO:0000313" key="2">
    <source>
        <dbReference type="Proteomes" id="UP001596047"/>
    </source>
</evidence>
<accession>A0ABW0VWE6</accession>
<sequence length="165" mass="17642">MYAVVHCAHEDNGPIYDVLGGVAGIAKGAGKAVIKVTAREVTQAVVKQTEKKILWAAWKDYEKVNVDGQTYAIVGNRLFSRHAVDRMQPSGMRYTSDTAGGKVGASRIESTGQIDYGRGVAPQYVEDVINSTQPIIQGNGNLSYTSGSLTVITNIRGAVVTLITK</sequence>
<protein>
    <submittedName>
        <fullName evidence="1">Uncharacterized protein</fullName>
    </submittedName>
</protein>
<comment type="caution">
    <text evidence="1">The sequence shown here is derived from an EMBL/GenBank/DDBJ whole genome shotgun (WGS) entry which is preliminary data.</text>
</comment>
<evidence type="ECO:0000313" key="1">
    <source>
        <dbReference type="EMBL" id="MFC5649548.1"/>
    </source>
</evidence>
<name>A0ABW0VWE6_9BACL</name>